<organism evidence="1 2">
    <name type="scientific">Giardia muris</name>
    <dbReference type="NCBI Taxonomy" id="5742"/>
    <lineage>
        <taxon>Eukaryota</taxon>
        <taxon>Metamonada</taxon>
        <taxon>Diplomonadida</taxon>
        <taxon>Hexamitidae</taxon>
        <taxon>Giardiinae</taxon>
        <taxon>Giardia</taxon>
    </lineage>
</organism>
<dbReference type="VEuPathDB" id="GiardiaDB:GMRT_15270"/>
<gene>
    <name evidence="1" type="ORF">GMRT_15270</name>
</gene>
<dbReference type="EMBL" id="VDLU01000003">
    <property type="protein sequence ID" value="TNJ27878.1"/>
    <property type="molecule type" value="Genomic_DNA"/>
</dbReference>
<comment type="caution">
    <text evidence="1">The sequence shown here is derived from an EMBL/GenBank/DDBJ whole genome shotgun (WGS) entry which is preliminary data.</text>
</comment>
<evidence type="ECO:0000313" key="2">
    <source>
        <dbReference type="Proteomes" id="UP000315496"/>
    </source>
</evidence>
<reference evidence="1 2" key="1">
    <citation type="submission" date="2019-05" db="EMBL/GenBank/DDBJ databases">
        <title>The compact genome of Giardia muris reveals important steps in the evolution of intestinal protozoan parasites.</title>
        <authorList>
            <person name="Xu F."/>
            <person name="Jimenez-Gonzalez A."/>
            <person name="Einarsson E."/>
            <person name="Astvaldsson A."/>
            <person name="Peirasmaki D."/>
            <person name="Eckmann L."/>
            <person name="Andersson J.O."/>
            <person name="Svard S.G."/>
            <person name="Jerlstrom-Hultqvist J."/>
        </authorList>
    </citation>
    <scope>NUCLEOTIDE SEQUENCE [LARGE SCALE GENOMIC DNA]</scope>
    <source>
        <strain evidence="1 2">Roberts-Thomson</strain>
    </source>
</reference>
<keyword evidence="2" id="KW-1185">Reference proteome</keyword>
<accession>A0A4Z1SWH1</accession>
<name>A0A4Z1SWH1_GIAMU</name>
<sequence length="497" mass="56813">MSQQLGAKLIMALKRIGDPDDRLLLEAADPARPLLSPCVQTLLFSLSSSRFSTSDRGPIIQLIEQLAEAGLREQSSPSPLAVWTWYHILHRIKRCSQPLRRLYARLREAELPSSLRPRAPRHALIFLELLCGAKDRGLQETYDEVSGSAFVEEVMQGLASLHQSVLMNFQREMGGSIGYCGEEVCEYILGLDQYSEKMEELIGLRMSLDLVKVLKYSARFLGTIIPIPAEVELFVNDIYPSAVRRLPRGVAHPVLALPFILVFTLHIRTDDERLKHDTLSYLLQALRGISPTQRLQYKPDELAGITYFEILYSRLDVSTQALMHLYLVCLCTLQLVPNSPELSLQEALQAGQDLTRLRRCPKRLLLELYSQVVRLYIWTASVTFQDEEKTFRLLDVSVDDPIDTQGKYVEWLDSLTISMDFHRLVVFDDRRCDRVSVMRSQSTIDLVGRIQRSLLLVRLGIEQLYTGTHMGNKYRHKRRVDCVREEALYSYILQGSA</sequence>
<proteinExistence type="predicted"/>
<evidence type="ECO:0000313" key="1">
    <source>
        <dbReference type="EMBL" id="TNJ27878.1"/>
    </source>
</evidence>
<dbReference type="Proteomes" id="UP000315496">
    <property type="component" value="Chromosome 3"/>
</dbReference>
<dbReference type="AlphaFoldDB" id="A0A4Z1SWH1"/>
<protein>
    <submittedName>
        <fullName evidence="1">Uncharacterized protein</fullName>
    </submittedName>
</protein>